<sequence>MRFFNTLLLLSTLSVGVVVVTALPVSDTGNVTAIAAAAAVEPSARVPQFDIIKARAESEAQRKAKHDANHVKKANGNCGTGCRNSLSSYHSEEHNRSQASANSRASQRSRDSKTSKGSKGKNPRGLDEDTQEPETSKGVEA</sequence>
<organism evidence="3 4">
    <name type="scientific">Colletotrichum tanaceti</name>
    <dbReference type="NCBI Taxonomy" id="1306861"/>
    <lineage>
        <taxon>Eukaryota</taxon>
        <taxon>Fungi</taxon>
        <taxon>Dikarya</taxon>
        <taxon>Ascomycota</taxon>
        <taxon>Pezizomycotina</taxon>
        <taxon>Sordariomycetes</taxon>
        <taxon>Hypocreomycetidae</taxon>
        <taxon>Glomerellales</taxon>
        <taxon>Glomerellaceae</taxon>
        <taxon>Colletotrichum</taxon>
        <taxon>Colletotrichum destructivum species complex</taxon>
    </lineage>
</organism>
<dbReference type="Proteomes" id="UP000310108">
    <property type="component" value="Unassembled WGS sequence"/>
</dbReference>
<feature type="compositionally biased region" description="Low complexity" evidence="1">
    <location>
        <begin position="97"/>
        <end position="106"/>
    </location>
</feature>
<feature type="region of interest" description="Disordered" evidence="1">
    <location>
        <begin position="58"/>
        <end position="141"/>
    </location>
</feature>
<evidence type="ECO:0000313" key="4">
    <source>
        <dbReference type="Proteomes" id="UP000310108"/>
    </source>
</evidence>
<comment type="caution">
    <text evidence="3">The sequence shown here is derived from an EMBL/GenBank/DDBJ whole genome shotgun (WGS) entry which is preliminary data.</text>
</comment>
<dbReference type="EMBL" id="PJEX01001040">
    <property type="protein sequence ID" value="TKW48423.1"/>
    <property type="molecule type" value="Genomic_DNA"/>
</dbReference>
<name>A0A4U6X0L9_9PEZI</name>
<feature type="signal peptide" evidence="2">
    <location>
        <begin position="1"/>
        <end position="22"/>
    </location>
</feature>
<feature type="chain" id="PRO_5020957347" evidence="2">
    <location>
        <begin position="23"/>
        <end position="141"/>
    </location>
</feature>
<dbReference type="OrthoDB" id="4848986at2759"/>
<dbReference type="AlphaFoldDB" id="A0A4U6X0L9"/>
<accession>A0A4U6X0L9</accession>
<feature type="compositionally biased region" description="Basic and acidic residues" evidence="1">
    <location>
        <begin position="58"/>
        <end position="70"/>
    </location>
</feature>
<evidence type="ECO:0000313" key="3">
    <source>
        <dbReference type="EMBL" id="TKW48423.1"/>
    </source>
</evidence>
<keyword evidence="4" id="KW-1185">Reference proteome</keyword>
<proteinExistence type="predicted"/>
<protein>
    <submittedName>
        <fullName evidence="3">Uncharacterized protein</fullName>
    </submittedName>
</protein>
<evidence type="ECO:0000256" key="2">
    <source>
        <dbReference type="SAM" id="SignalP"/>
    </source>
</evidence>
<reference evidence="3 4" key="1">
    <citation type="journal article" date="2019" name="PLoS ONE">
        <title>Comparative genome analysis indicates high evolutionary potential of pathogenicity genes in Colletotrichum tanaceti.</title>
        <authorList>
            <person name="Lelwala R.V."/>
            <person name="Korhonen P.K."/>
            <person name="Young N.D."/>
            <person name="Scott J.B."/>
            <person name="Ades P.A."/>
            <person name="Gasser R.B."/>
            <person name="Taylor P.W.J."/>
        </authorList>
    </citation>
    <scope>NUCLEOTIDE SEQUENCE [LARGE SCALE GENOMIC DNA]</scope>
    <source>
        <strain evidence="3">BRIP57314</strain>
    </source>
</reference>
<keyword evidence="2" id="KW-0732">Signal</keyword>
<gene>
    <name evidence="3" type="ORF">CTA1_13100</name>
</gene>
<evidence type="ECO:0000256" key="1">
    <source>
        <dbReference type="SAM" id="MobiDB-lite"/>
    </source>
</evidence>